<evidence type="ECO:0000313" key="2">
    <source>
        <dbReference type="EMBL" id="ETM42213.1"/>
    </source>
</evidence>
<name>W2N2V6_PHYNI</name>
<accession>W2N2V6</accession>
<feature type="non-terminal residue" evidence="2">
    <location>
        <position position="104"/>
    </location>
</feature>
<dbReference type="Proteomes" id="UP000054532">
    <property type="component" value="Unassembled WGS sequence"/>
</dbReference>
<dbReference type="EMBL" id="KI693843">
    <property type="protein sequence ID" value="ETM42213.1"/>
    <property type="molecule type" value="Genomic_DNA"/>
</dbReference>
<protein>
    <submittedName>
        <fullName evidence="2">Uncharacterized protein</fullName>
    </submittedName>
</protein>
<organism evidence="2">
    <name type="scientific">Phytophthora nicotianae</name>
    <name type="common">Potato buckeye rot agent</name>
    <name type="synonym">Phytophthora parasitica</name>
    <dbReference type="NCBI Taxonomy" id="4792"/>
    <lineage>
        <taxon>Eukaryota</taxon>
        <taxon>Sar</taxon>
        <taxon>Stramenopiles</taxon>
        <taxon>Oomycota</taxon>
        <taxon>Peronosporomycetes</taxon>
        <taxon>Peronosporales</taxon>
        <taxon>Peronosporaceae</taxon>
        <taxon>Phytophthora</taxon>
    </lineage>
</organism>
<evidence type="ECO:0000256" key="1">
    <source>
        <dbReference type="SAM" id="MobiDB-lite"/>
    </source>
</evidence>
<dbReference type="AlphaFoldDB" id="W2N2V6"/>
<gene>
    <name evidence="2" type="ORF">L914_12102</name>
</gene>
<reference evidence="2" key="1">
    <citation type="submission" date="2013-11" db="EMBL/GenBank/DDBJ databases">
        <title>The Genome Sequence of Phytophthora parasitica IAC_01/95.</title>
        <authorList>
            <consortium name="The Broad Institute Genomics Platform"/>
            <person name="Russ C."/>
            <person name="Tyler B."/>
            <person name="Panabieres F."/>
            <person name="Shan W."/>
            <person name="Tripathy S."/>
            <person name="Grunwald N."/>
            <person name="Machado M."/>
            <person name="Johnson C.S."/>
            <person name="Arredondo F."/>
            <person name="Hong C."/>
            <person name="Coffey M."/>
            <person name="Young S.K."/>
            <person name="Zeng Q."/>
            <person name="Gargeya S."/>
            <person name="Fitzgerald M."/>
            <person name="Abouelleil A."/>
            <person name="Alvarado L."/>
            <person name="Chapman S.B."/>
            <person name="Gainer-Dewar J."/>
            <person name="Goldberg J."/>
            <person name="Griggs A."/>
            <person name="Gujja S."/>
            <person name="Hansen M."/>
            <person name="Howarth C."/>
            <person name="Imamovic A."/>
            <person name="Ireland A."/>
            <person name="Larimer J."/>
            <person name="McCowan C."/>
            <person name="Murphy C."/>
            <person name="Pearson M."/>
            <person name="Poon T.W."/>
            <person name="Priest M."/>
            <person name="Roberts A."/>
            <person name="Saif S."/>
            <person name="Shea T."/>
            <person name="Sykes S."/>
            <person name="Wortman J."/>
            <person name="Nusbaum C."/>
            <person name="Birren B."/>
        </authorList>
    </citation>
    <scope>NUCLEOTIDE SEQUENCE [LARGE SCALE GENOMIC DNA]</scope>
    <source>
        <strain evidence="2">IAC_01/95</strain>
    </source>
</reference>
<sequence length="104" mass="11935">MFSVRTEDADSDETLELEGRVAPPPPPRGEQEIRESESDGFRMTRLMAVASFKLDFKLQGTANYEESSLRIQTAMLTLNYNRIVLGDEREDDVPPGTRQEQRDW</sequence>
<feature type="region of interest" description="Disordered" evidence="1">
    <location>
        <begin position="1"/>
        <end position="40"/>
    </location>
</feature>
<feature type="compositionally biased region" description="Basic and acidic residues" evidence="1">
    <location>
        <begin position="29"/>
        <end position="40"/>
    </location>
</feature>
<proteinExistence type="predicted"/>